<evidence type="ECO:0000313" key="1">
    <source>
        <dbReference type="EMBL" id="KRU21598.1"/>
    </source>
</evidence>
<dbReference type="AlphaFoldDB" id="A0A0T6DNN9"/>
<comment type="caution">
    <text evidence="1">The sequence shown here is derived from an EMBL/GenBank/DDBJ whole genome shotgun (WGS) entry which is preliminary data.</text>
</comment>
<dbReference type="Proteomes" id="UP000051202">
    <property type="component" value="Unassembled WGS sequence"/>
</dbReference>
<proteinExistence type="predicted"/>
<dbReference type="EMBL" id="LNDJ01000105">
    <property type="protein sequence ID" value="KRU21598.1"/>
    <property type="molecule type" value="Genomic_DNA"/>
</dbReference>
<evidence type="ECO:0000313" key="2">
    <source>
        <dbReference type="Proteomes" id="UP000051202"/>
    </source>
</evidence>
<name>A0A0T6DNN9_9GAMM</name>
<protein>
    <recommendedName>
        <fullName evidence="3">GTPase</fullName>
    </recommendedName>
</protein>
<gene>
    <name evidence="1" type="ORF">AS194_11805</name>
</gene>
<keyword evidence="2" id="KW-1185">Reference proteome</keyword>
<reference evidence="1 2" key="1">
    <citation type="submission" date="2015-11" db="EMBL/GenBank/DDBJ databases">
        <title>Permanent draft genome of Psychrobacter piscatorii LQ58.</title>
        <authorList>
            <person name="Zhou M."/>
            <person name="Dong B."/>
            <person name="Liu Q."/>
        </authorList>
    </citation>
    <scope>NUCLEOTIDE SEQUENCE [LARGE SCALE GENOMIC DNA]</scope>
    <source>
        <strain evidence="1 2">LQ58</strain>
    </source>
</reference>
<organism evidence="1 2">
    <name type="scientific">Psychrobacter piscatorii</name>
    <dbReference type="NCBI Taxonomy" id="554343"/>
    <lineage>
        <taxon>Bacteria</taxon>
        <taxon>Pseudomonadati</taxon>
        <taxon>Pseudomonadota</taxon>
        <taxon>Gammaproteobacteria</taxon>
        <taxon>Moraxellales</taxon>
        <taxon>Moraxellaceae</taxon>
        <taxon>Psychrobacter</taxon>
    </lineage>
</organism>
<dbReference type="RefSeq" id="WP_058025612.1">
    <property type="nucleotide sequence ID" value="NZ_LNDJ01000105.1"/>
</dbReference>
<accession>A0A0T6DNN9</accession>
<evidence type="ECO:0008006" key="3">
    <source>
        <dbReference type="Google" id="ProtNLM"/>
    </source>
</evidence>
<sequence length="579" mass="66533">MITLSKFQENLSSKEPLPTPNQSGSGQEHHLLKLLTTLSSQTQEQQAEHLEKVLSVLCEANIDELQRLKLMTAVSDASDRLIATLRQQYIYETGALSEVQLGYVAQVKSLHYLIILAYDKVVRRQELISNSQPKNILKKGFPRYFNTNKKRANTLTVAIYQSLLRYHKLLCEEALCYRKPSDYLWSRINQLYHLAYQQRVSHLDLNRETVTPYTNSIHQLYCQICLHSLLNVCAMRRPNVLLVQRLLHEWSHYIVATIEPTTETRVFVDLQSDKPPTYLTPNSEINPYEDRYDCLFLELTPMVQYFNSRRQLSTESSNVGIGHGLLNTISMTVSYRYLQPQLTLPTKYSLKHRASLIAGFNSIHHHVGDSSSFASLIAIDELSIDERPRYDTFNAEQSSNSALDIEVFDSHDSLSLFRTLRLVPTVDVLNEEHVGEEALDMDMIDGELVTTTPPSLHIMSLFLLCQPDVTEQPNRSIGVVRWRHFDTKDKEVEWQLLGHQIVACGLRLEGRDPQKHCFVPALILGKDEQLQTMSSLIVPSSYFQPDDRVIMRISSKQTHLRLGRRLMITEGFSQYEIAK</sequence>
<dbReference type="STRING" id="554343.AS194_11805"/>